<dbReference type="EMBL" id="QJHK01000003">
    <property type="protein sequence ID" value="PXY41882.1"/>
    <property type="molecule type" value="Genomic_DNA"/>
</dbReference>
<comment type="caution">
    <text evidence="1">The sequence shown here is derived from an EMBL/GenBank/DDBJ whole genome shotgun (WGS) entry which is preliminary data.</text>
</comment>
<name>A0A2V4BTI8_9FLAO</name>
<organism evidence="1 2">
    <name type="scientific">Flavobacterium cheongpyeongense</name>
    <dbReference type="NCBI Taxonomy" id="2212651"/>
    <lineage>
        <taxon>Bacteria</taxon>
        <taxon>Pseudomonadati</taxon>
        <taxon>Bacteroidota</taxon>
        <taxon>Flavobacteriia</taxon>
        <taxon>Flavobacteriales</taxon>
        <taxon>Flavobacteriaceae</taxon>
        <taxon>Flavobacterium</taxon>
    </lineage>
</organism>
<accession>A0A2V4BTI8</accession>
<keyword evidence="2" id="KW-1185">Reference proteome</keyword>
<dbReference type="AlphaFoldDB" id="A0A2V4BTI8"/>
<gene>
    <name evidence="1" type="ORF">DMB65_04780</name>
</gene>
<evidence type="ECO:0000313" key="2">
    <source>
        <dbReference type="Proteomes" id="UP000247903"/>
    </source>
</evidence>
<proteinExistence type="predicted"/>
<evidence type="ECO:0000313" key="1">
    <source>
        <dbReference type="EMBL" id="PXY41882.1"/>
    </source>
</evidence>
<protein>
    <recommendedName>
        <fullName evidence="3">Outer membrane protein beta-barrel domain-containing protein</fullName>
    </recommendedName>
</protein>
<evidence type="ECO:0008006" key="3">
    <source>
        <dbReference type="Google" id="ProtNLM"/>
    </source>
</evidence>
<dbReference type="Proteomes" id="UP000247903">
    <property type="component" value="Unassembled WGS sequence"/>
</dbReference>
<reference evidence="1 2" key="1">
    <citation type="submission" date="2018-05" db="EMBL/GenBank/DDBJ databases">
        <title>Flavobacterium sp. strain IMCC34759, incomplete genome.</title>
        <authorList>
            <person name="Joung Y."/>
            <person name="Cho J."/>
        </authorList>
    </citation>
    <scope>NUCLEOTIDE SEQUENCE [LARGE SCALE GENOMIC DNA]</scope>
    <source>
        <strain evidence="1 2">IMCC34759</strain>
    </source>
</reference>
<sequence>MVNNKKMKKIIGLFFVISISSFAQKIRPFVGVSAYIHTDFDKSVIGDLKAGAEYRALYYLMPEIEINFMYGVLQNVTNRNDIGLVISEYSRKASVINYSFSPKIILGNKNPDGSGYIQILPKYTYSDIYAKGTTFKRNPANLSQPLEEKEKASSSQHSFGIGIGYVTALSDNGSQSLALNIYLNNVDLGKALNKLKHDKTFNTETVIGIGLNYYFSLKKKS</sequence>